<reference evidence="2 3" key="1">
    <citation type="submission" date="2022-05" db="EMBL/GenBank/DDBJ databases">
        <title>Chromosome-level reference genomes for two strains of Caenorhabditis briggsae: an improved platform for comparative genomics.</title>
        <authorList>
            <person name="Stevens L."/>
            <person name="Andersen E.C."/>
        </authorList>
    </citation>
    <scope>NUCLEOTIDE SEQUENCE [LARGE SCALE GENOMIC DNA]</scope>
    <source>
        <strain evidence="2">QX1410_ONT</strain>
        <tissue evidence="2">Whole-organism</tissue>
    </source>
</reference>
<evidence type="ECO:0000256" key="1">
    <source>
        <dbReference type="SAM" id="MobiDB-lite"/>
    </source>
</evidence>
<dbReference type="EMBL" id="CP090896">
    <property type="protein sequence ID" value="ULT84725.1"/>
    <property type="molecule type" value="Genomic_DNA"/>
</dbReference>
<proteinExistence type="predicted"/>
<gene>
    <name evidence="2" type="ORF">L3Y34_013414</name>
</gene>
<sequence>MAMDFGPKAGGSLQDIRRRMGTERTENPKKVARRSCHRRLKRLAFIFNIFSSFFFLKISQKRVSLKTFLKPPTIFLPYPFSSFANC</sequence>
<evidence type="ECO:0000313" key="2">
    <source>
        <dbReference type="EMBL" id="ULT84725.1"/>
    </source>
</evidence>
<protein>
    <submittedName>
        <fullName evidence="2">Uncharacterized protein</fullName>
    </submittedName>
</protein>
<evidence type="ECO:0000313" key="3">
    <source>
        <dbReference type="Proteomes" id="UP000827892"/>
    </source>
</evidence>
<feature type="compositionally biased region" description="Basic and acidic residues" evidence="1">
    <location>
        <begin position="15"/>
        <end position="29"/>
    </location>
</feature>
<dbReference type="Proteomes" id="UP000827892">
    <property type="component" value="Chromosome X"/>
</dbReference>
<dbReference type="AlphaFoldDB" id="A0AAE8ZUA8"/>
<feature type="region of interest" description="Disordered" evidence="1">
    <location>
        <begin position="1"/>
        <end position="32"/>
    </location>
</feature>
<accession>A0AAE8ZUA8</accession>
<organism evidence="2 3">
    <name type="scientific">Caenorhabditis briggsae</name>
    <dbReference type="NCBI Taxonomy" id="6238"/>
    <lineage>
        <taxon>Eukaryota</taxon>
        <taxon>Metazoa</taxon>
        <taxon>Ecdysozoa</taxon>
        <taxon>Nematoda</taxon>
        <taxon>Chromadorea</taxon>
        <taxon>Rhabditida</taxon>
        <taxon>Rhabditina</taxon>
        <taxon>Rhabditomorpha</taxon>
        <taxon>Rhabditoidea</taxon>
        <taxon>Rhabditidae</taxon>
        <taxon>Peloderinae</taxon>
        <taxon>Caenorhabditis</taxon>
    </lineage>
</organism>
<name>A0AAE8ZUA8_CAEBR</name>